<comment type="caution">
    <text evidence="2">The sequence shown here is derived from an EMBL/GenBank/DDBJ whole genome shotgun (WGS) entry which is preliminary data.</text>
</comment>
<organism evidence="2 3">
    <name type="scientific">Fusarium torreyae</name>
    <dbReference type="NCBI Taxonomy" id="1237075"/>
    <lineage>
        <taxon>Eukaryota</taxon>
        <taxon>Fungi</taxon>
        <taxon>Dikarya</taxon>
        <taxon>Ascomycota</taxon>
        <taxon>Pezizomycotina</taxon>
        <taxon>Sordariomycetes</taxon>
        <taxon>Hypocreomycetidae</taxon>
        <taxon>Hypocreales</taxon>
        <taxon>Nectriaceae</taxon>
        <taxon>Fusarium</taxon>
    </lineage>
</organism>
<feature type="compositionally biased region" description="Basic and acidic residues" evidence="1">
    <location>
        <begin position="14"/>
        <end position="24"/>
    </location>
</feature>
<proteinExistence type="predicted"/>
<dbReference type="OrthoDB" id="5082666at2759"/>
<reference evidence="2" key="1">
    <citation type="submission" date="2022-09" db="EMBL/GenBank/DDBJ databases">
        <title>Fusarium specimens isolated from Avocado Roots.</title>
        <authorList>
            <person name="Stajich J."/>
            <person name="Roper C."/>
            <person name="Heimlech-Rivalta G."/>
        </authorList>
    </citation>
    <scope>NUCLEOTIDE SEQUENCE</scope>
    <source>
        <strain evidence="2">CF00136</strain>
    </source>
</reference>
<keyword evidence="3" id="KW-1185">Reference proteome</keyword>
<accession>A0A9W8VE85</accession>
<dbReference type="AlphaFoldDB" id="A0A9W8VE85"/>
<feature type="compositionally biased region" description="Basic and acidic residues" evidence="1">
    <location>
        <begin position="36"/>
        <end position="45"/>
    </location>
</feature>
<dbReference type="Proteomes" id="UP001152049">
    <property type="component" value="Unassembled WGS sequence"/>
</dbReference>
<name>A0A9W8VE85_9HYPO</name>
<evidence type="ECO:0000313" key="3">
    <source>
        <dbReference type="Proteomes" id="UP001152049"/>
    </source>
</evidence>
<evidence type="ECO:0000313" key="2">
    <source>
        <dbReference type="EMBL" id="KAJ4261562.1"/>
    </source>
</evidence>
<evidence type="ECO:0000256" key="1">
    <source>
        <dbReference type="SAM" id="MobiDB-lite"/>
    </source>
</evidence>
<protein>
    <submittedName>
        <fullName evidence="2">Uncharacterized protein</fullName>
    </submittedName>
</protein>
<dbReference type="EMBL" id="JAOQAZ010000012">
    <property type="protein sequence ID" value="KAJ4261562.1"/>
    <property type="molecule type" value="Genomic_DNA"/>
</dbReference>
<gene>
    <name evidence="2" type="ORF">NW762_006990</name>
</gene>
<sequence length="239" mass="26301">MSDERQSPLLVRSAKRDRANKHYDFSGAPPEDREDSDYHDGHDSGSGDMDGYPAKRSRRNPIQGEPRVTPCVRCIKNMGDNGPECFCRSQAANNTSACYECARVGRKCEKLPPNAVTIGQSLQLAARRMQDNQTANVTNWSQLVAEAKVAVGDDNTNPHPAARVAIQRPAASAEIPALNVAVPQQSSLEHILLRILEGIETNNRLTQQLIAISRSTDKNVRRLVEMSLANQGENLAPYE</sequence>
<feature type="region of interest" description="Disordered" evidence="1">
    <location>
        <begin position="1"/>
        <end position="66"/>
    </location>
</feature>